<dbReference type="InterPro" id="IPR011335">
    <property type="entry name" value="Restrct_endonuc-II-like"/>
</dbReference>
<sequence length="148" mass="15711">MFESVAEYVFKEVGCPVRKNLTSPLGAQQIDLAVAHLGALGPVPTFFLVECKYWEVPVDSAAVGYFLNTCKDRRVKLGVIISKHGITGDSQEASAAHSLAFGASLLGVHLVVLKESDLLAVTCDGDFVQMLVMAWMEAAATGGVGRPS</sequence>
<dbReference type="GO" id="GO:0003677">
    <property type="term" value="F:DNA binding"/>
    <property type="evidence" value="ECO:0007669"/>
    <property type="project" value="InterPro"/>
</dbReference>
<dbReference type="AlphaFoldDB" id="A0A7G8PKI2"/>
<dbReference type="EMBL" id="CP059894">
    <property type="protein sequence ID" value="QNJ94848.1"/>
    <property type="molecule type" value="Genomic_DNA"/>
</dbReference>
<dbReference type="SUPFAM" id="SSF52980">
    <property type="entry name" value="Restriction endonuclease-like"/>
    <property type="match status" value="1"/>
</dbReference>
<reference evidence="2 3" key="1">
    <citation type="submission" date="2020-07" db="EMBL/GenBank/DDBJ databases">
        <title>Draft genome sequence of four isobutane-metabolizing strains capable of cometabolically degrading diverse ether contaminants.</title>
        <authorList>
            <person name="Chen W."/>
            <person name="Faulkner N."/>
            <person name="Smith C."/>
            <person name="Hyman M."/>
        </authorList>
    </citation>
    <scope>NUCLEOTIDE SEQUENCE [LARGE SCALE GENOMIC DNA]</scope>
    <source>
        <strain evidence="2 3">2A</strain>
    </source>
</reference>
<protein>
    <submittedName>
        <fullName evidence="2">Restriction endonuclease</fullName>
    </submittedName>
</protein>
<keyword evidence="2" id="KW-0255">Endonuclease</keyword>
<feature type="domain" description="Restriction endonuclease type IV Mrr" evidence="1">
    <location>
        <begin position="2"/>
        <end position="96"/>
    </location>
</feature>
<dbReference type="InterPro" id="IPR007560">
    <property type="entry name" value="Restrct_endonuc_IV_Mrr"/>
</dbReference>
<evidence type="ECO:0000259" key="1">
    <source>
        <dbReference type="Pfam" id="PF04471"/>
    </source>
</evidence>
<organism evidence="2 3">
    <name type="scientific">Mycolicibacterium fluoranthenivorans</name>
    <dbReference type="NCBI Taxonomy" id="258505"/>
    <lineage>
        <taxon>Bacteria</taxon>
        <taxon>Bacillati</taxon>
        <taxon>Actinomycetota</taxon>
        <taxon>Actinomycetes</taxon>
        <taxon>Mycobacteriales</taxon>
        <taxon>Mycobacteriaceae</taxon>
        <taxon>Mycolicibacterium</taxon>
    </lineage>
</organism>
<dbReference type="GO" id="GO:0009307">
    <property type="term" value="P:DNA restriction-modification system"/>
    <property type="evidence" value="ECO:0007669"/>
    <property type="project" value="InterPro"/>
</dbReference>
<dbReference type="KEGG" id="mflu:HZU40_11695"/>
<keyword evidence="2" id="KW-0540">Nuclease</keyword>
<evidence type="ECO:0000313" key="3">
    <source>
        <dbReference type="Proteomes" id="UP000515498"/>
    </source>
</evidence>
<proteinExistence type="predicted"/>
<evidence type="ECO:0000313" key="2">
    <source>
        <dbReference type="EMBL" id="QNJ94848.1"/>
    </source>
</evidence>
<dbReference type="RefSeq" id="WP_187098447.1">
    <property type="nucleotide sequence ID" value="NZ_CP059894.1"/>
</dbReference>
<name>A0A7G8PKI2_9MYCO</name>
<keyword evidence="2" id="KW-0378">Hydrolase</keyword>
<gene>
    <name evidence="2" type="ORF">HZU40_11695</name>
</gene>
<dbReference type="Pfam" id="PF04471">
    <property type="entry name" value="Mrr_cat"/>
    <property type="match status" value="1"/>
</dbReference>
<accession>A0A7G8PKI2</accession>
<dbReference type="GO" id="GO:0004519">
    <property type="term" value="F:endonuclease activity"/>
    <property type="evidence" value="ECO:0007669"/>
    <property type="project" value="UniProtKB-KW"/>
</dbReference>
<dbReference type="Proteomes" id="UP000515498">
    <property type="component" value="Chromosome"/>
</dbReference>